<keyword evidence="3" id="KW-1185">Reference proteome</keyword>
<dbReference type="RefSeq" id="WP_250195578.1">
    <property type="nucleotide sequence ID" value="NZ_CP097635.1"/>
</dbReference>
<proteinExistence type="predicted"/>
<sequence length="218" mass="22180">MDQIDPVAVLRMALILTHLLAFAVAAAGTAFGDFAIFARQRVDTELLHQATQAVAGALALLWLSGLAIIGLDTGFALDALAQRPKLLAKLTVVAVLTLNGAALHLHVFDRLSQPQANPLCAAWLPSVLGAVSAASWLYAAFVGVAKAVTPLLGYGGFMALYGLTLAVAVAVALTVVRPRLASRLAPAPWPATPGRGAGLQMAALGADNGASAGTAGQS</sequence>
<feature type="transmembrane region" description="Helical" evidence="1">
    <location>
        <begin position="12"/>
        <end position="38"/>
    </location>
</feature>
<keyword evidence="1" id="KW-0472">Membrane</keyword>
<gene>
    <name evidence="2" type="ORF">MW290_01400</name>
</gene>
<keyword evidence="1" id="KW-0812">Transmembrane</keyword>
<evidence type="ECO:0000313" key="2">
    <source>
        <dbReference type="EMBL" id="URI07312.1"/>
    </source>
</evidence>
<protein>
    <submittedName>
        <fullName evidence="2">Uncharacterized protein</fullName>
    </submittedName>
</protein>
<name>A0ABY4S289_AQUTE</name>
<evidence type="ECO:0000256" key="1">
    <source>
        <dbReference type="SAM" id="Phobius"/>
    </source>
</evidence>
<feature type="transmembrane region" description="Helical" evidence="1">
    <location>
        <begin position="86"/>
        <end position="108"/>
    </location>
</feature>
<feature type="transmembrane region" description="Helical" evidence="1">
    <location>
        <begin position="151"/>
        <end position="176"/>
    </location>
</feature>
<dbReference type="EMBL" id="CP097635">
    <property type="protein sequence ID" value="URI07312.1"/>
    <property type="molecule type" value="Genomic_DNA"/>
</dbReference>
<keyword evidence="1" id="KW-1133">Transmembrane helix</keyword>
<accession>A0ABY4S289</accession>
<dbReference type="Proteomes" id="UP001056201">
    <property type="component" value="Chromosome 1"/>
</dbReference>
<feature type="transmembrane region" description="Helical" evidence="1">
    <location>
        <begin position="50"/>
        <end position="71"/>
    </location>
</feature>
<feature type="transmembrane region" description="Helical" evidence="1">
    <location>
        <begin position="120"/>
        <end position="139"/>
    </location>
</feature>
<evidence type="ECO:0000313" key="3">
    <source>
        <dbReference type="Proteomes" id="UP001056201"/>
    </source>
</evidence>
<reference evidence="2" key="1">
    <citation type="submission" date="2022-05" db="EMBL/GenBank/DDBJ databases">
        <title>An RpoN-dependent PEP-CTERM gene is involved in floc formation of an Aquincola tertiaricarbonis strain.</title>
        <authorList>
            <person name="Qiu D."/>
            <person name="Xia M."/>
        </authorList>
    </citation>
    <scope>NUCLEOTIDE SEQUENCE</scope>
    <source>
        <strain evidence="2">RN12</strain>
    </source>
</reference>
<organism evidence="2 3">
    <name type="scientific">Aquincola tertiaricarbonis</name>
    <dbReference type="NCBI Taxonomy" id="391953"/>
    <lineage>
        <taxon>Bacteria</taxon>
        <taxon>Pseudomonadati</taxon>
        <taxon>Pseudomonadota</taxon>
        <taxon>Betaproteobacteria</taxon>
        <taxon>Burkholderiales</taxon>
        <taxon>Sphaerotilaceae</taxon>
        <taxon>Aquincola</taxon>
    </lineage>
</organism>